<dbReference type="AlphaFoldDB" id="A0A085B6R0"/>
<dbReference type="OrthoDB" id="1260598at2"/>
<dbReference type="STRING" id="421072.SAMN04488097_3902"/>
<dbReference type="InterPro" id="IPR001820">
    <property type="entry name" value="TIMP"/>
</dbReference>
<protein>
    <recommendedName>
        <fullName evidence="5">Tissue inhibitor of metalloproteinase</fullName>
    </recommendedName>
</protein>
<evidence type="ECO:0008006" key="5">
    <source>
        <dbReference type="Google" id="ProtNLM"/>
    </source>
</evidence>
<proteinExistence type="predicted"/>
<dbReference type="SUPFAM" id="SSF50242">
    <property type="entry name" value="TIMP-like"/>
    <property type="match status" value="1"/>
</dbReference>
<evidence type="ECO:0000313" key="3">
    <source>
        <dbReference type="EMBL" id="KFC18155.1"/>
    </source>
</evidence>
<dbReference type="GO" id="GO:0005576">
    <property type="term" value="C:extracellular region"/>
    <property type="evidence" value="ECO:0007669"/>
    <property type="project" value="UniProtKB-SubCell"/>
</dbReference>
<accession>A0A085B6R0</accession>
<dbReference type="RefSeq" id="WP_034979191.1">
    <property type="nucleotide sequence ID" value="NZ_FOFI01000007.1"/>
</dbReference>
<evidence type="ECO:0000256" key="1">
    <source>
        <dbReference type="ARBA" id="ARBA00004613"/>
    </source>
</evidence>
<dbReference type="Proteomes" id="UP000028623">
    <property type="component" value="Unassembled WGS sequence"/>
</dbReference>
<evidence type="ECO:0000313" key="4">
    <source>
        <dbReference type="Proteomes" id="UP000028623"/>
    </source>
</evidence>
<keyword evidence="4" id="KW-1185">Reference proteome</keyword>
<comment type="caution">
    <text evidence="3">The sequence shown here is derived from an EMBL/GenBank/DDBJ whole genome shotgun (WGS) entry which is preliminary data.</text>
</comment>
<name>A0A085B6R0_9FLAO</name>
<evidence type="ECO:0000256" key="2">
    <source>
        <dbReference type="ARBA" id="ARBA00022525"/>
    </source>
</evidence>
<reference evidence="3 4" key="1">
    <citation type="submission" date="2014-07" db="EMBL/GenBank/DDBJ databases">
        <title>Epilithonimonas lactis LMG 22401 Genome.</title>
        <authorList>
            <person name="Pipes S.E."/>
            <person name="Stropko S.J."/>
        </authorList>
    </citation>
    <scope>NUCLEOTIDE SEQUENCE [LARGE SCALE GENOMIC DNA]</scope>
    <source>
        <strain evidence="3 4">LMG 24401</strain>
    </source>
</reference>
<dbReference type="InterPro" id="IPR008993">
    <property type="entry name" value="TIMP-like_OB-fold"/>
</dbReference>
<dbReference type="GO" id="GO:0008191">
    <property type="term" value="F:metalloendopeptidase inhibitor activity"/>
    <property type="evidence" value="ECO:0007669"/>
    <property type="project" value="InterPro"/>
</dbReference>
<comment type="subcellular location">
    <subcellularLocation>
        <location evidence="1">Secreted</location>
    </subcellularLocation>
</comment>
<dbReference type="Pfam" id="PF00965">
    <property type="entry name" value="TIMP"/>
    <property type="match status" value="1"/>
</dbReference>
<dbReference type="EMBL" id="JPLY01000008">
    <property type="protein sequence ID" value="KFC18155.1"/>
    <property type="molecule type" value="Genomic_DNA"/>
</dbReference>
<dbReference type="Gene3D" id="2.40.50.120">
    <property type="match status" value="1"/>
</dbReference>
<keyword evidence="2" id="KW-0964">Secreted</keyword>
<gene>
    <name evidence="3" type="ORF">IO89_18670</name>
</gene>
<sequence length="181" mass="20895">MKTLFALLLSINILACKCDNVSLKSSFESADLVFIGSVFEVHRTPSGFKTLDNYLSKVKIEKIYKGNNYDGYYTDQATLFGSQLRSCDVILNEKNQYLIFAFYEPDTGFLFSEHCLYTKKLSDISADELQTLDILSKEYQQKLKLESSKITNSDDFEIVLDDTFNQPNRKIIRLNQEIKYL</sequence>
<dbReference type="eggNOG" id="ENOG5034BKQ">
    <property type="taxonomic scope" value="Bacteria"/>
</dbReference>
<organism evidence="3 4">
    <name type="scientific">Epilithonimonas lactis</name>
    <dbReference type="NCBI Taxonomy" id="421072"/>
    <lineage>
        <taxon>Bacteria</taxon>
        <taxon>Pseudomonadati</taxon>
        <taxon>Bacteroidota</taxon>
        <taxon>Flavobacteriia</taxon>
        <taxon>Flavobacteriales</taxon>
        <taxon>Weeksellaceae</taxon>
        <taxon>Chryseobacterium group</taxon>
        <taxon>Epilithonimonas</taxon>
    </lineage>
</organism>